<dbReference type="GO" id="GO:0016787">
    <property type="term" value="F:hydrolase activity"/>
    <property type="evidence" value="ECO:0007669"/>
    <property type="project" value="UniProtKB-KW"/>
</dbReference>
<dbReference type="InterPro" id="IPR045851">
    <property type="entry name" value="AMP-bd_C_sf"/>
</dbReference>
<feature type="domain" description="Sulfatase N-terminal" evidence="8">
    <location>
        <begin position="670"/>
        <end position="1083"/>
    </location>
</feature>
<dbReference type="Pfam" id="PF00884">
    <property type="entry name" value="Sulfatase"/>
    <property type="match status" value="1"/>
</dbReference>
<dbReference type="InterPro" id="IPR042099">
    <property type="entry name" value="ANL_N_sf"/>
</dbReference>
<keyword evidence="3" id="KW-0436">Ligase</keyword>
<comment type="similarity">
    <text evidence="1">Belongs to the ATP-dependent AMP-binding enzyme family.</text>
</comment>
<dbReference type="Gene3D" id="3.40.720.10">
    <property type="entry name" value="Alkaline Phosphatase, subunit A"/>
    <property type="match status" value="1"/>
</dbReference>
<evidence type="ECO:0000256" key="2">
    <source>
        <dbReference type="ARBA" id="ARBA00008779"/>
    </source>
</evidence>
<evidence type="ECO:0000256" key="3">
    <source>
        <dbReference type="ARBA" id="ARBA00022598"/>
    </source>
</evidence>
<dbReference type="Gene3D" id="3.40.50.12780">
    <property type="entry name" value="N-terminal domain of ligase-like"/>
    <property type="match status" value="1"/>
</dbReference>
<dbReference type="Gene3D" id="3.30.300.30">
    <property type="match status" value="1"/>
</dbReference>
<evidence type="ECO:0000256" key="1">
    <source>
        <dbReference type="ARBA" id="ARBA00006432"/>
    </source>
</evidence>
<reference evidence="9 10" key="1">
    <citation type="submission" date="2015-03" db="EMBL/GenBank/DDBJ databases">
        <authorList>
            <person name="Murphy D."/>
        </authorList>
    </citation>
    <scope>NUCLEOTIDE SEQUENCE [LARGE SCALE GENOMIC DNA]</scope>
    <source>
        <strain evidence="9 10">DSM 44277</strain>
    </source>
</reference>
<protein>
    <submittedName>
        <fullName evidence="9">Arylsulfatase AtsD_2</fullName>
    </submittedName>
</protein>
<dbReference type="GO" id="GO:0070566">
    <property type="term" value="F:adenylyltransferase activity"/>
    <property type="evidence" value="ECO:0007669"/>
    <property type="project" value="TreeGrafter"/>
</dbReference>
<dbReference type="PANTHER" id="PTHR22754:SF32">
    <property type="entry name" value="DISCO-INTERACTING PROTEIN 2"/>
    <property type="match status" value="1"/>
</dbReference>
<dbReference type="CDD" id="cd05931">
    <property type="entry name" value="FAAL"/>
    <property type="match status" value="1"/>
</dbReference>
<dbReference type="GO" id="GO:0005886">
    <property type="term" value="C:plasma membrane"/>
    <property type="evidence" value="ECO:0007669"/>
    <property type="project" value="TreeGrafter"/>
</dbReference>
<evidence type="ECO:0000313" key="9">
    <source>
        <dbReference type="EMBL" id="CPR05698.1"/>
    </source>
</evidence>
<dbReference type="PROSITE" id="PS00523">
    <property type="entry name" value="SULFATASE_1"/>
    <property type="match status" value="1"/>
</dbReference>
<dbReference type="Gene3D" id="3.30.1120.10">
    <property type="match status" value="1"/>
</dbReference>
<dbReference type="SUPFAM" id="SSF53649">
    <property type="entry name" value="Alkaline phosphatase-like"/>
    <property type="match status" value="1"/>
</dbReference>
<evidence type="ECO:0000259" key="8">
    <source>
        <dbReference type="Pfam" id="PF00884"/>
    </source>
</evidence>
<evidence type="ECO:0000256" key="6">
    <source>
        <dbReference type="ARBA" id="ARBA00023098"/>
    </source>
</evidence>
<dbReference type="CDD" id="cd16025">
    <property type="entry name" value="PAS_like"/>
    <property type="match status" value="1"/>
</dbReference>
<dbReference type="EMBL" id="CSTD01000001">
    <property type="protein sequence ID" value="CPR05698.1"/>
    <property type="molecule type" value="Genomic_DNA"/>
</dbReference>
<evidence type="ECO:0000313" key="10">
    <source>
        <dbReference type="Proteomes" id="UP000198875"/>
    </source>
</evidence>
<dbReference type="InterPro" id="IPR017850">
    <property type="entry name" value="Alkaline_phosphatase_core_sf"/>
</dbReference>
<dbReference type="GO" id="GO:0071766">
    <property type="term" value="P:Actinobacterium-type cell wall biogenesis"/>
    <property type="evidence" value="ECO:0007669"/>
    <property type="project" value="UniProtKB-ARBA"/>
</dbReference>
<keyword evidence="6" id="KW-0443">Lipid metabolism</keyword>
<dbReference type="GO" id="GO:0016874">
    <property type="term" value="F:ligase activity"/>
    <property type="evidence" value="ECO:0007669"/>
    <property type="project" value="UniProtKB-KW"/>
</dbReference>
<dbReference type="InterPro" id="IPR000873">
    <property type="entry name" value="AMP-dep_synth/lig_dom"/>
</dbReference>
<dbReference type="InterPro" id="IPR040097">
    <property type="entry name" value="FAAL/FAAC"/>
</dbReference>
<evidence type="ECO:0000256" key="5">
    <source>
        <dbReference type="ARBA" id="ARBA00022832"/>
    </source>
</evidence>
<dbReference type="Pfam" id="PF00501">
    <property type="entry name" value="AMP-binding"/>
    <property type="match status" value="1"/>
</dbReference>
<evidence type="ECO:0000256" key="4">
    <source>
        <dbReference type="ARBA" id="ARBA00022801"/>
    </source>
</evidence>
<evidence type="ECO:0000259" key="7">
    <source>
        <dbReference type="Pfam" id="PF00501"/>
    </source>
</evidence>
<feature type="domain" description="AMP-dependent synthetase/ligase" evidence="7">
    <location>
        <begin position="41"/>
        <end position="444"/>
    </location>
</feature>
<organism evidence="9 10">
    <name type="scientific">Mycobacterium bohemicum DSM 44277</name>
    <dbReference type="NCBI Taxonomy" id="1236609"/>
    <lineage>
        <taxon>Bacteria</taxon>
        <taxon>Bacillati</taxon>
        <taxon>Actinomycetota</taxon>
        <taxon>Actinomycetes</taxon>
        <taxon>Mycobacteriales</taxon>
        <taxon>Mycobacteriaceae</taxon>
        <taxon>Mycobacterium</taxon>
    </lineage>
</organism>
<comment type="similarity">
    <text evidence="2">Belongs to the sulfatase family.</text>
</comment>
<accession>A0A0U0W3P0</accession>
<sequence>MNRGSRPHTAAVPGLLQIEDCLDADGGVALPPGTTLISLIERNVANVGDAVAFRYLDHSRAAEGQAVEVTWTQFGVRLQAIGARVQQLADRGERVAVLAPQGIDYVAGFYAAIKAGTIAVPLFAPELPGHAERLDRALRDSEPSVVLTTTAAKDAVEKFLANLSPGTQPSVLVIDQIPDSDGQRFAPTELAMDDVSHLQYTSGSTRPPVGVEITHRAVGTNLVQMILSIDLLDRNTHGVSWLPLYHDMGLSMIGFPAVYGGHSTLMSPTAFVRRPLRWIQALSAGSRQGRVVTAAPNFAYEWTAQRGLPAPGDDVDLGNVVMIIGSEPVSIEAIRTFTKAFEPYGLPRTAFKPSYGIAEATLFVANIAPDAEPSVIYLDREELGAGRAVRVPADAPTAVAQVSCGRVARSEWAVIVDPETETELPDGRVGEIWVQGDNLGRGYWGLPDETQRAFGAKLQARQEQGSHAEGASADRTWLRTADLGVYVDGELYVTGRIADLVTVDGRNHYPQDIEATVADASPMVRRGYVTAFAAPVRGGERLVVVAERRTRNRRSRRSAPRWRAGTGWRCPTCASCRQAPFRAPPVANWRAEPVAPSTSPAPWDRIRDALQRPAGTPRVSARRRRHRATNGGLMVDLPPADPEFDGVIKPFARDSTPARPSITRPPAGAPNVVVVLLDDVGFGAPSTFGGPVPTPALDRVAREGLRYNQFHTTALCSPTRAALLTGRNHHTAHMGTICEIAYGFPGYDSVIPQSTATVAQVLRMSGYGTALFGKAHFTPTWETGPAGPFDRWPTGLGFERFYGFLGGDTSQYEPALYDQTTPVEPHLGRDDYHLSEDLADKAIDWIRLQHTSAPDKPFFLYFAPGATHSPHHVWPQWAEEFAGQFDDGWDALRERTYARQLEAGIIPPGTRLTPRPEQIPAWADYDDRYKPVARRLMEVYAGFLAHTDAQIGRLVDAIDELGRWEDTLFVYVCGDNGASAEGTIHGAWSSPAFQNGLPEDPEWLLAHIADFGTARCENHYNVGWAWALDAPFQWMKQVASHFGGTRNGLAISWPRGIGAAGEQRSQFHHVIDIVPTILDAAGIEMPARVNGVQQTPIEGVSMRYSFDDAATDSRRTTQYFEIFGNRAVYHNGWMASCFHGRLPWVRTGSHPFGDGERWELYDLAGDFSQSVDLAGRYPDKLAELQTVFDAEARKYGVYPLSDATLARALPVNRPSLLGERTSVTYFPGQVRIPETATLAYTSTSFELRAHLRIPPGGAKGVVICIGGAMAGWSLYLQDGVPAFVYNYLGHELTTVAGPGALPEGPVALGLSFAYDGGGLGRGASASLLVDDELVSSGRIERTVPFRFSMSGETLDVGVDTGSPVAPYGHAFEFTGGIDRIDVTVSPRPADLAAAIAEAEMRSAVAGQ</sequence>
<keyword evidence="4" id="KW-0378">Hydrolase</keyword>
<proteinExistence type="inferred from homology"/>
<dbReference type="Proteomes" id="UP000198875">
    <property type="component" value="Unassembled WGS sequence"/>
</dbReference>
<gene>
    <name evidence="9" type="primary">atsD_2</name>
    <name evidence="9" type="ORF">BN971_00628</name>
</gene>
<dbReference type="PANTHER" id="PTHR22754">
    <property type="entry name" value="DISCO-INTERACTING PROTEIN 2 DIP2 -RELATED"/>
    <property type="match status" value="1"/>
</dbReference>
<name>A0A0U0W3P0_MYCBE</name>
<keyword evidence="5" id="KW-0276">Fatty acid metabolism</keyword>
<dbReference type="InterPro" id="IPR000917">
    <property type="entry name" value="Sulfatase_N"/>
</dbReference>
<dbReference type="NCBIfam" id="NF009124">
    <property type="entry name" value="PRK12476.1"/>
    <property type="match status" value="1"/>
</dbReference>
<dbReference type="GO" id="GO:0006633">
    <property type="term" value="P:fatty acid biosynthetic process"/>
    <property type="evidence" value="ECO:0007669"/>
    <property type="project" value="TreeGrafter"/>
</dbReference>
<dbReference type="InterPro" id="IPR024607">
    <property type="entry name" value="Sulfatase_CS"/>
</dbReference>
<dbReference type="SUPFAM" id="SSF56801">
    <property type="entry name" value="Acetyl-CoA synthetase-like"/>
    <property type="match status" value="1"/>
</dbReference>
<dbReference type="FunFam" id="3.40.50.12780:FF:000013">
    <property type="entry name" value="Long-chain-fatty-acid--AMP ligase FadD32"/>
    <property type="match status" value="1"/>
</dbReference>